<feature type="compositionally biased region" description="Gly residues" evidence="5">
    <location>
        <begin position="164"/>
        <end position="173"/>
    </location>
</feature>
<feature type="compositionally biased region" description="Polar residues" evidence="5">
    <location>
        <begin position="258"/>
        <end position="269"/>
    </location>
</feature>
<dbReference type="InterPro" id="IPR032308">
    <property type="entry name" value="TDBD"/>
</dbReference>
<dbReference type="AlphaFoldDB" id="A0AAV1XC45"/>
<evidence type="ECO:0000256" key="3">
    <source>
        <dbReference type="ARBA" id="ARBA00023242"/>
    </source>
</evidence>
<feature type="compositionally biased region" description="Basic and acidic residues" evidence="5">
    <location>
        <begin position="140"/>
        <end position="152"/>
    </location>
</feature>
<dbReference type="Proteomes" id="UP001497480">
    <property type="component" value="Unassembled WGS sequence"/>
</dbReference>
<dbReference type="GO" id="GO:0045892">
    <property type="term" value="P:negative regulation of DNA-templated transcription"/>
    <property type="evidence" value="ECO:0007669"/>
    <property type="project" value="TreeGrafter"/>
</dbReference>
<organism evidence="8 9">
    <name type="scientific">Lupinus luteus</name>
    <name type="common">European yellow lupine</name>
    <dbReference type="NCBI Taxonomy" id="3873"/>
    <lineage>
        <taxon>Eukaryota</taxon>
        <taxon>Viridiplantae</taxon>
        <taxon>Streptophyta</taxon>
        <taxon>Embryophyta</taxon>
        <taxon>Tracheophyta</taxon>
        <taxon>Spermatophyta</taxon>
        <taxon>Magnoliopsida</taxon>
        <taxon>eudicotyledons</taxon>
        <taxon>Gunneridae</taxon>
        <taxon>Pentapetalae</taxon>
        <taxon>rosids</taxon>
        <taxon>fabids</taxon>
        <taxon>Fabales</taxon>
        <taxon>Fabaceae</taxon>
        <taxon>Papilionoideae</taxon>
        <taxon>50 kb inversion clade</taxon>
        <taxon>genistoids sensu lato</taxon>
        <taxon>core genistoids</taxon>
        <taxon>Genisteae</taxon>
        <taxon>Lupinus</taxon>
    </lineage>
</organism>
<dbReference type="InterPro" id="IPR031307">
    <property type="entry name" value="Ninja_fam"/>
</dbReference>
<feature type="region of interest" description="Disordered" evidence="5">
    <location>
        <begin position="133"/>
        <end position="177"/>
    </location>
</feature>
<comment type="function">
    <text evidence="4">Acts as a negative regulator of abscisic acid (ABA) response.</text>
</comment>
<dbReference type="Pfam" id="PF16136">
    <property type="entry name" value="NLS_NINJA_AFP"/>
    <property type="match status" value="1"/>
</dbReference>
<feature type="compositionally biased region" description="Polar residues" evidence="5">
    <location>
        <begin position="12"/>
        <end position="22"/>
    </location>
</feature>
<comment type="similarity">
    <text evidence="2 4">Belongs to the Ninja family.</text>
</comment>
<comment type="caution">
    <text evidence="8">The sequence shown here is derived from an EMBL/GenBank/DDBJ whole genome shotgun (WGS) entry which is preliminary data.</text>
</comment>
<gene>
    <name evidence="8" type="ORF">LLUT_LOCUS19804</name>
</gene>
<feature type="compositionally biased region" description="Pro residues" evidence="5">
    <location>
        <begin position="197"/>
        <end position="207"/>
    </location>
</feature>
<evidence type="ECO:0000259" key="7">
    <source>
        <dbReference type="Pfam" id="PF16135"/>
    </source>
</evidence>
<dbReference type="EMBL" id="CAXHTB010000013">
    <property type="protein sequence ID" value="CAL0318744.1"/>
    <property type="molecule type" value="Genomic_DNA"/>
</dbReference>
<dbReference type="GO" id="GO:0005634">
    <property type="term" value="C:nucleus"/>
    <property type="evidence" value="ECO:0007669"/>
    <property type="project" value="UniProtKB-SubCell"/>
</dbReference>
<comment type="subcellular location">
    <subcellularLocation>
        <location evidence="1 4">Nucleus</location>
    </subcellularLocation>
</comment>
<feature type="region of interest" description="Disordered" evidence="5">
    <location>
        <begin position="1"/>
        <end position="25"/>
    </location>
</feature>
<accession>A0AAV1XC45</accession>
<dbReference type="Pfam" id="PF07897">
    <property type="entry name" value="EAR"/>
    <property type="match status" value="1"/>
</dbReference>
<dbReference type="GO" id="GO:0007165">
    <property type="term" value="P:signal transduction"/>
    <property type="evidence" value="ECO:0007669"/>
    <property type="project" value="InterPro"/>
</dbReference>
<feature type="domain" description="Ethylene-responsive binding factor-associated repression" evidence="6">
    <location>
        <begin position="49"/>
        <end position="83"/>
    </location>
</feature>
<dbReference type="PANTHER" id="PTHR31413">
    <property type="entry name" value="AFP HOMOLOG 2"/>
    <property type="match status" value="1"/>
</dbReference>
<dbReference type="Pfam" id="PF16135">
    <property type="entry name" value="TDBD"/>
    <property type="match status" value="1"/>
</dbReference>
<evidence type="ECO:0000313" key="8">
    <source>
        <dbReference type="EMBL" id="CAL0318744.1"/>
    </source>
</evidence>
<feature type="domain" description="Tify" evidence="7">
    <location>
        <begin position="312"/>
        <end position="345"/>
    </location>
</feature>
<proteinExistence type="inferred from homology"/>
<keyword evidence="9" id="KW-1185">Reference proteome</keyword>
<evidence type="ECO:0000256" key="1">
    <source>
        <dbReference type="ARBA" id="ARBA00004123"/>
    </source>
</evidence>
<feature type="compositionally biased region" description="Low complexity" evidence="5">
    <location>
        <begin position="208"/>
        <end position="222"/>
    </location>
</feature>
<dbReference type="PANTHER" id="PTHR31413:SF31">
    <property type="entry name" value="NINJA-FAMILY PROTEIN AFP3"/>
    <property type="match status" value="1"/>
</dbReference>
<evidence type="ECO:0000259" key="6">
    <source>
        <dbReference type="Pfam" id="PF07897"/>
    </source>
</evidence>
<protein>
    <recommendedName>
        <fullName evidence="4">Ninja-family protein</fullName>
    </recommendedName>
    <alternativeName>
        <fullName evidence="4">ABI-binding protein</fullName>
    </alternativeName>
</protein>
<evidence type="ECO:0000256" key="4">
    <source>
        <dbReference type="RuleBase" id="RU369029"/>
    </source>
</evidence>
<keyword evidence="3 4" id="KW-0539">Nucleus</keyword>
<dbReference type="GO" id="GO:0009737">
    <property type="term" value="P:response to abscisic acid"/>
    <property type="evidence" value="ECO:0007669"/>
    <property type="project" value="TreeGrafter"/>
</dbReference>
<sequence>MAQVEKREKTHQISPTSSSRSNYPRDLLQRFTTMNHNNDNHSHHNHEEEEEEEIELSLDLSMNGRFGVDPTAKKIKRTTSIPEFVNPMRIRDHAVEMDNNCSTNLIRTCSLPTENEEEWKRRKELQTLRRMEARRKRYEKQRNLKAMKERNRGGGSSEEMNGSEEGGGGGGGVDEFNSLKRTTSLTAKVGRLGLNGLPPPSPSPPPVSIGSSQGTTGSSVISESESQQGLGTKAADARSPIGGDSSPDCEQKSPPVTLRNQLNNQSSPENRTEDTVRNLLEDMPCVSTKGDGPNGKKIDGFLYRYGKGEEVRIVCVCHGSFLTPAEFIKHAGGGEVANPLKHIVVSPSML</sequence>
<feature type="region of interest" description="Disordered" evidence="5">
    <location>
        <begin position="190"/>
        <end position="273"/>
    </location>
</feature>
<evidence type="ECO:0000256" key="2">
    <source>
        <dbReference type="ARBA" id="ARBA00006081"/>
    </source>
</evidence>
<reference evidence="8 9" key="1">
    <citation type="submission" date="2024-03" db="EMBL/GenBank/DDBJ databases">
        <authorList>
            <person name="Martinez-Hernandez J."/>
        </authorList>
    </citation>
    <scope>NUCLEOTIDE SEQUENCE [LARGE SCALE GENOMIC DNA]</scope>
</reference>
<evidence type="ECO:0000256" key="5">
    <source>
        <dbReference type="SAM" id="MobiDB-lite"/>
    </source>
</evidence>
<dbReference type="InterPro" id="IPR012463">
    <property type="entry name" value="Ninja_motif"/>
</dbReference>
<feature type="compositionally biased region" description="Basic and acidic residues" evidence="5">
    <location>
        <begin position="1"/>
        <end position="11"/>
    </location>
</feature>
<name>A0AAV1XC45_LUPLU</name>
<dbReference type="InterPro" id="IPR032310">
    <property type="entry name" value="NLS_NINJA_AFP-like"/>
</dbReference>
<evidence type="ECO:0000313" key="9">
    <source>
        <dbReference type="Proteomes" id="UP001497480"/>
    </source>
</evidence>